<accession>A0ABU1YM16</accession>
<evidence type="ECO:0000256" key="1">
    <source>
        <dbReference type="SAM" id="MobiDB-lite"/>
    </source>
</evidence>
<evidence type="ECO:0000313" key="3">
    <source>
        <dbReference type="Proteomes" id="UP001180453"/>
    </source>
</evidence>
<proteinExistence type="predicted"/>
<evidence type="ECO:0000313" key="2">
    <source>
        <dbReference type="EMBL" id="MDR7269898.1"/>
    </source>
</evidence>
<dbReference type="Proteomes" id="UP001180453">
    <property type="component" value="Unassembled WGS sequence"/>
</dbReference>
<dbReference type="EMBL" id="JAVDXU010000002">
    <property type="protein sequence ID" value="MDR7269898.1"/>
    <property type="molecule type" value="Genomic_DNA"/>
</dbReference>
<protein>
    <submittedName>
        <fullName evidence="2">Uncharacterized protein</fullName>
    </submittedName>
</protein>
<sequence>MLAHEASATQCATPPIHAQRLAQGKLADSVAVWVGRIVALGDRLSAPAVDWDQRQIVRFQVERWIKGSGGREVDAVLPLANLGGVGARLLVFTRPNLPDEQLKQMQGRIEARRWRAQEAGAQALQRSPPEEDSLTPDLPSLSAGHRCEQRVFYMQSDDADVRSTFSAAPQELNYSAEALLWWLDAAPPSNAHQPQGAANPGR</sequence>
<dbReference type="RefSeq" id="WP_310265251.1">
    <property type="nucleotide sequence ID" value="NZ_JAVDXU010000002.1"/>
</dbReference>
<feature type="region of interest" description="Disordered" evidence="1">
    <location>
        <begin position="117"/>
        <end position="141"/>
    </location>
</feature>
<gene>
    <name evidence="2" type="ORF">J2X20_002556</name>
</gene>
<comment type="caution">
    <text evidence="2">The sequence shown here is derived from an EMBL/GenBank/DDBJ whole genome shotgun (WGS) entry which is preliminary data.</text>
</comment>
<organism evidence="2 3">
    <name type="scientific">Roseateles saccharophilus</name>
    <name type="common">Pseudomonas saccharophila</name>
    <dbReference type="NCBI Taxonomy" id="304"/>
    <lineage>
        <taxon>Bacteria</taxon>
        <taxon>Pseudomonadati</taxon>
        <taxon>Pseudomonadota</taxon>
        <taxon>Betaproteobacteria</taxon>
        <taxon>Burkholderiales</taxon>
        <taxon>Sphaerotilaceae</taxon>
        <taxon>Roseateles</taxon>
    </lineage>
</organism>
<reference evidence="2 3" key="1">
    <citation type="submission" date="2023-07" db="EMBL/GenBank/DDBJ databases">
        <title>Sorghum-associated microbial communities from plants grown in Nebraska, USA.</title>
        <authorList>
            <person name="Schachtman D."/>
        </authorList>
    </citation>
    <scope>NUCLEOTIDE SEQUENCE [LARGE SCALE GENOMIC DNA]</scope>
    <source>
        <strain evidence="2 3">BE314</strain>
    </source>
</reference>
<keyword evidence="3" id="KW-1185">Reference proteome</keyword>
<name>A0ABU1YM16_ROSSA</name>